<protein>
    <submittedName>
        <fullName evidence="1">Uncharacterized protein</fullName>
    </submittedName>
</protein>
<dbReference type="PANTHER" id="PTHR31431">
    <property type="entry name" value="NUCLEOPORIN NUP188 HOMOLOG"/>
    <property type="match status" value="1"/>
</dbReference>
<dbReference type="PANTHER" id="PTHR31431:SF1">
    <property type="entry name" value="NUCLEOPORIN NUP188"/>
    <property type="match status" value="1"/>
</dbReference>
<dbReference type="EMBL" id="JACGCM010001453">
    <property type="protein sequence ID" value="KAF6154836.1"/>
    <property type="molecule type" value="Genomic_DNA"/>
</dbReference>
<dbReference type="GO" id="GO:0044611">
    <property type="term" value="C:nuclear pore inner ring"/>
    <property type="evidence" value="ECO:0007669"/>
    <property type="project" value="TreeGrafter"/>
</dbReference>
<reference evidence="1 2" key="1">
    <citation type="journal article" date="2020" name="IScience">
        <title>Genome Sequencing of the Endangered Kingdonia uniflora (Circaeasteraceae, Ranunculales) Reveals Potential Mechanisms of Evolutionary Specialization.</title>
        <authorList>
            <person name="Sun Y."/>
            <person name="Deng T."/>
            <person name="Zhang A."/>
            <person name="Moore M.J."/>
            <person name="Landis J.B."/>
            <person name="Lin N."/>
            <person name="Zhang H."/>
            <person name="Zhang X."/>
            <person name="Huang J."/>
            <person name="Zhang X."/>
            <person name="Sun H."/>
            <person name="Wang H."/>
        </authorList>
    </citation>
    <scope>NUCLEOTIDE SEQUENCE [LARGE SCALE GENOMIC DNA]</scope>
    <source>
        <strain evidence="1">TB1705</strain>
        <tissue evidence="1">Leaf</tissue>
    </source>
</reference>
<dbReference type="AlphaFoldDB" id="A0A7J7MIW9"/>
<dbReference type="Proteomes" id="UP000541444">
    <property type="component" value="Unassembled WGS sequence"/>
</dbReference>
<evidence type="ECO:0000313" key="1">
    <source>
        <dbReference type="EMBL" id="KAF6154836.1"/>
    </source>
</evidence>
<dbReference type="InterPro" id="IPR044840">
    <property type="entry name" value="Nup188"/>
</dbReference>
<dbReference type="Gene3D" id="1.25.10.70">
    <property type="match status" value="1"/>
</dbReference>
<gene>
    <name evidence="1" type="ORF">GIB67_033865</name>
</gene>
<keyword evidence="2" id="KW-1185">Reference proteome</keyword>
<dbReference type="OrthoDB" id="552259at2759"/>
<sequence>MSMSISILAKMMKCSPSHVTSLVLKRNIFDVALNANKVDLGSNISGTWFLSGGLATMLLIDCEHTSDYCPLTVSVLDFTMQLMETGADNDIVLALVVFSLQYVFVNHEHWRYKSKDVRWKVTLKVLEVMKKCITLIPVSGKLGGTIRDILLCDTSIHNKLCRLICINKRALENLFVGRLYEVEEIEGIQLAVSYSLEIVFTVLDVFSKDAMTSVPVFHQAMLSSTAKPISVFSAVMSLISYSHNPAIQIGAAKVISSLCIVAENAKPYLLGNVCLVSDDTQIADLRYSIYEILSEETPRNKDLSIATLRLLISAARHQPPFLISIMSTEDNNAVLLSNSGGIKEHSKKVLSRPLESKNVGLVETMMCYVKRFEDLIERHPHFLLNLLNFLEVLWDGATQYVQILDFFKASEVFWNKLSSILAISTVKSPFVAINGDGNLCLAFKFQCHSSALNIMAFVAYLDLYAHMRGVYAMFAYCLNISIDIAATLLLVHLMGKLTVGDGGSLSVSLIEKIQSMSTKLSEQPAFSRLLAQYSSHGYSEEKDLKNLLLSDLYYHIQGELEGRKINPGPFDELGQYLFELKFLLPDEHKHISKYPEQSHDVYVYDLVGLRADLSTEFWDHSDWKTSKEIAERTLKYMHDANLMAYLAGSKLLALKSLTTILYVYMENETSVGGMNPEPLIRSCIDHVCKCLQTTIKSLVPAVNPSDVSIDFLGAEAELLLCLVRLSNKRLLKNANQEMSASICSCIIKTSCAGLRLLSSIRPSVVGRSKTIKLFLILLLTSIETAHSGSLVKEQGNEESVLSSLGLLPILCDCVEAPEYCTLSLAIIDYLLKSYLTYDTWFPIIQNHLHLRVLIQKLLEKESVVSIPIILKFLLSLARIRGGAEMLVSANFFSAFKIVISHLIDEKRVISFQDNKDEQPSQIWGLGLAIVAAMVHSLGDSTSSVDLVDIMIPYFFSEKTYLMFYHLNALDIPSVDHDKKRPRSQKQVTSLTALKETEQTLMLICVLAKSKNLWIKVMKETVSQLRERCIHILAFISRGVHRIGESPSRTISLLCPPILKNDIELNRSPSFVNSKQGWFSTMAKTSFTDTVAIQMYRIALLLLNFLCLQVKETTKRAEEVGYIDLAHFPELPMPEILHYLQDHAIVIVTELCQADKLKEKQPVILEVCLLLLQIMEKSLYLEHCVSHTCEIRPVLGRVEDFSKEIKMFMHGTMMVDKDVCNICSITLFGAAHMNMRILQLDCKEMYRSCVLLDIDAKNFLVVIIIEYLAN</sequence>
<name>A0A7J7MIW9_9MAGN</name>
<organism evidence="1 2">
    <name type="scientific">Kingdonia uniflora</name>
    <dbReference type="NCBI Taxonomy" id="39325"/>
    <lineage>
        <taxon>Eukaryota</taxon>
        <taxon>Viridiplantae</taxon>
        <taxon>Streptophyta</taxon>
        <taxon>Embryophyta</taxon>
        <taxon>Tracheophyta</taxon>
        <taxon>Spermatophyta</taxon>
        <taxon>Magnoliopsida</taxon>
        <taxon>Ranunculales</taxon>
        <taxon>Circaeasteraceae</taxon>
        <taxon>Kingdonia</taxon>
    </lineage>
</organism>
<proteinExistence type="predicted"/>
<comment type="caution">
    <text evidence="1">The sequence shown here is derived from an EMBL/GenBank/DDBJ whole genome shotgun (WGS) entry which is preliminary data.</text>
</comment>
<dbReference type="GO" id="GO:0006405">
    <property type="term" value="P:RNA export from nucleus"/>
    <property type="evidence" value="ECO:0007669"/>
    <property type="project" value="TreeGrafter"/>
</dbReference>
<accession>A0A7J7MIW9</accession>
<evidence type="ECO:0000313" key="2">
    <source>
        <dbReference type="Proteomes" id="UP000541444"/>
    </source>
</evidence>
<dbReference type="GO" id="GO:0006606">
    <property type="term" value="P:protein import into nucleus"/>
    <property type="evidence" value="ECO:0007669"/>
    <property type="project" value="TreeGrafter"/>
</dbReference>
<dbReference type="GO" id="GO:0017056">
    <property type="term" value="F:structural constituent of nuclear pore"/>
    <property type="evidence" value="ECO:0007669"/>
    <property type="project" value="InterPro"/>
</dbReference>